<dbReference type="RefSeq" id="WP_158946273.1">
    <property type="nucleotide sequence ID" value="NZ_CP046400.1"/>
</dbReference>
<feature type="repeat" description="TPR" evidence="1">
    <location>
        <begin position="68"/>
        <end position="101"/>
    </location>
</feature>
<evidence type="ECO:0000313" key="4">
    <source>
        <dbReference type="Proteomes" id="UP000428328"/>
    </source>
</evidence>
<dbReference type="InterPro" id="IPR011990">
    <property type="entry name" value="TPR-like_helical_dom_sf"/>
</dbReference>
<dbReference type="SUPFAM" id="SSF48452">
    <property type="entry name" value="TPR-like"/>
    <property type="match status" value="1"/>
</dbReference>
<dbReference type="SMART" id="SM00028">
    <property type="entry name" value="TPR"/>
    <property type="match status" value="2"/>
</dbReference>
<organism evidence="3 4">
    <name type="scientific">Pseudodesulfovibrio cashew</name>
    <dbReference type="NCBI Taxonomy" id="2678688"/>
    <lineage>
        <taxon>Bacteria</taxon>
        <taxon>Pseudomonadati</taxon>
        <taxon>Thermodesulfobacteriota</taxon>
        <taxon>Desulfovibrionia</taxon>
        <taxon>Desulfovibrionales</taxon>
        <taxon>Desulfovibrionaceae</taxon>
    </lineage>
</organism>
<evidence type="ECO:0000256" key="1">
    <source>
        <dbReference type="PROSITE-ProRule" id="PRU00339"/>
    </source>
</evidence>
<dbReference type="PROSITE" id="PS50005">
    <property type="entry name" value="TPR"/>
    <property type="match status" value="1"/>
</dbReference>
<name>A0A6I6JAH4_9BACT</name>
<dbReference type="Pfam" id="PF12895">
    <property type="entry name" value="ANAPC3"/>
    <property type="match status" value="1"/>
</dbReference>
<keyword evidence="4" id="KW-1185">Reference proteome</keyword>
<dbReference type="KEGG" id="psel:GM415_02555"/>
<dbReference type="Proteomes" id="UP000428328">
    <property type="component" value="Chromosome"/>
</dbReference>
<reference evidence="3 4" key="1">
    <citation type="submission" date="2019-11" db="EMBL/GenBank/DDBJ databases">
        <authorList>
            <person name="Zheng R.K."/>
            <person name="Sun C.M."/>
        </authorList>
    </citation>
    <scope>NUCLEOTIDE SEQUENCE [LARGE SCALE GENOMIC DNA]</scope>
    <source>
        <strain evidence="3 4">SRB007</strain>
    </source>
</reference>
<evidence type="ECO:0000313" key="3">
    <source>
        <dbReference type="EMBL" id="QGY39061.1"/>
    </source>
</evidence>
<dbReference type="AlphaFoldDB" id="A0A6I6JAH4"/>
<dbReference type="EMBL" id="CP046400">
    <property type="protein sequence ID" value="QGY39061.1"/>
    <property type="molecule type" value="Genomic_DNA"/>
</dbReference>
<gene>
    <name evidence="3" type="ORF">GM415_02555</name>
</gene>
<keyword evidence="1" id="KW-0802">TPR repeat</keyword>
<sequence>MPLFEDAYLLFEREDFAQALFLLDQLVEQEPTQVNVRYLQGICHFRLGHFGKAEGAFRCALGINSDHLESRYYLGLCLERQDRTREARMAYEKVLAIDPSHGMALKKIAELGGSGQTAPKRPEQPHSPPPDVQSHRQASHMHSPTAETGQPADKKTKWKSARHPVGCFLATLRWLLLLGAGAGIGAVIGGTIAKEPGAIGGGVAGALVSQLVQVLTVKRER</sequence>
<evidence type="ECO:0000256" key="2">
    <source>
        <dbReference type="SAM" id="MobiDB-lite"/>
    </source>
</evidence>
<dbReference type="InterPro" id="IPR019734">
    <property type="entry name" value="TPR_rpt"/>
</dbReference>
<proteinExistence type="predicted"/>
<protein>
    <submittedName>
        <fullName evidence="3">Tetratricopeptide repeat protein</fullName>
    </submittedName>
</protein>
<dbReference type="Gene3D" id="1.25.40.10">
    <property type="entry name" value="Tetratricopeptide repeat domain"/>
    <property type="match status" value="1"/>
</dbReference>
<feature type="region of interest" description="Disordered" evidence="2">
    <location>
        <begin position="113"/>
        <end position="157"/>
    </location>
</feature>
<accession>A0A6I6JAH4</accession>